<feature type="binding site" evidence="17">
    <location>
        <position position="434"/>
    </location>
    <ligand>
        <name>AMP</name>
        <dbReference type="ChEBI" id="CHEBI:456215"/>
    </ligand>
</feature>
<comment type="catalytic activity">
    <reaction evidence="1 18 19">
        <text>(6R)-NADHX = (6S)-NADHX</text>
        <dbReference type="Rhea" id="RHEA:32215"/>
        <dbReference type="ChEBI" id="CHEBI:64074"/>
        <dbReference type="ChEBI" id="CHEBI:64075"/>
        <dbReference type="EC" id="5.1.99.6"/>
    </reaction>
</comment>
<evidence type="ECO:0000256" key="6">
    <source>
        <dbReference type="ARBA" id="ARBA00022741"/>
    </source>
</evidence>
<keyword evidence="12 17" id="KW-0456">Lyase</keyword>
<keyword evidence="11 18" id="KW-0413">Isomerase</keyword>
<dbReference type="EC" id="5.1.99.6" evidence="19"/>
<evidence type="ECO:0000256" key="8">
    <source>
        <dbReference type="ARBA" id="ARBA00022857"/>
    </source>
</evidence>
<feature type="binding site" evidence="18">
    <location>
        <begin position="60"/>
        <end position="64"/>
    </location>
    <ligand>
        <name>(6S)-NADPHX</name>
        <dbReference type="ChEBI" id="CHEBI:64076"/>
    </ligand>
</feature>
<keyword evidence="10 17" id="KW-0520">NAD</keyword>
<feature type="domain" description="YjeF C-terminal" evidence="20">
    <location>
        <begin position="223"/>
        <end position="492"/>
    </location>
</feature>
<feature type="binding site" evidence="18">
    <location>
        <position position="124"/>
    </location>
    <ligand>
        <name>K(+)</name>
        <dbReference type="ChEBI" id="CHEBI:29103"/>
    </ligand>
</feature>
<comment type="function">
    <text evidence="17">Catalyzes the dehydration of the S-form of NAD(P)HX at the expense of ADP, which is converted to AMP. Together with NAD(P)HX epimerase, which catalyzes the epimerization of the S- and R-forms, the enzyme allows the repair of both epimers of NAD(P)HX, a damaged form of NAD(P)H that is a result of enzymatic or heat-dependent hydration.</text>
</comment>
<dbReference type="Gene3D" id="3.40.1190.20">
    <property type="match status" value="1"/>
</dbReference>
<keyword evidence="13" id="KW-0511">Multifunctional enzyme</keyword>
<dbReference type="InterPro" id="IPR036652">
    <property type="entry name" value="YjeF_N_dom_sf"/>
</dbReference>
<evidence type="ECO:0000256" key="4">
    <source>
        <dbReference type="ARBA" id="ARBA00009524"/>
    </source>
</evidence>
<comment type="function">
    <text evidence="14 19">Bifunctional enzyme that catalyzes the epimerization of the S- and R-forms of NAD(P)HX and the dehydration of the S-form of NAD(P)HX at the expense of ADP, which is converted to AMP. This allows the repair of both epimers of NAD(P)HX, a damaged form of NAD(P)H that is a result of enzymatic or heat-dependent hydration.</text>
</comment>
<dbReference type="Proteomes" id="UP001431449">
    <property type="component" value="Unassembled WGS sequence"/>
</dbReference>
<feature type="binding site" evidence="17">
    <location>
        <begin position="405"/>
        <end position="409"/>
    </location>
    <ligand>
        <name>AMP</name>
        <dbReference type="ChEBI" id="CHEBI:456215"/>
    </ligand>
</feature>
<dbReference type="PROSITE" id="PS51385">
    <property type="entry name" value="YJEF_N"/>
    <property type="match status" value="1"/>
</dbReference>
<evidence type="ECO:0000256" key="7">
    <source>
        <dbReference type="ARBA" id="ARBA00022840"/>
    </source>
</evidence>
<name>A0ABT0GLK4_9GAMM</name>
<comment type="catalytic activity">
    <reaction evidence="15 17 19">
        <text>(6S)-NADHX + ADP = AMP + phosphate + NADH + H(+)</text>
        <dbReference type="Rhea" id="RHEA:32223"/>
        <dbReference type="ChEBI" id="CHEBI:15378"/>
        <dbReference type="ChEBI" id="CHEBI:43474"/>
        <dbReference type="ChEBI" id="CHEBI:57945"/>
        <dbReference type="ChEBI" id="CHEBI:64074"/>
        <dbReference type="ChEBI" id="CHEBI:456215"/>
        <dbReference type="ChEBI" id="CHEBI:456216"/>
        <dbReference type="EC" id="4.2.1.136"/>
    </reaction>
</comment>
<feature type="domain" description="YjeF N-terminal" evidence="21">
    <location>
        <begin position="13"/>
        <end position="214"/>
    </location>
</feature>
<comment type="similarity">
    <text evidence="3 19">In the N-terminal section; belongs to the NnrE/AIBP family.</text>
</comment>
<feature type="binding site" evidence="18">
    <location>
        <position position="61"/>
    </location>
    <ligand>
        <name>K(+)</name>
        <dbReference type="ChEBI" id="CHEBI:29103"/>
    </ligand>
</feature>
<evidence type="ECO:0000256" key="12">
    <source>
        <dbReference type="ARBA" id="ARBA00023239"/>
    </source>
</evidence>
<dbReference type="NCBIfam" id="TIGR00197">
    <property type="entry name" value="yjeF_nterm"/>
    <property type="match status" value="1"/>
</dbReference>
<keyword evidence="8 17" id="KW-0521">NADP</keyword>
<keyword evidence="6 17" id="KW-0547">Nucleotide-binding</keyword>
<comment type="catalytic activity">
    <reaction evidence="16 17 19">
        <text>(6S)-NADPHX + ADP = AMP + phosphate + NADPH + H(+)</text>
        <dbReference type="Rhea" id="RHEA:32235"/>
        <dbReference type="ChEBI" id="CHEBI:15378"/>
        <dbReference type="ChEBI" id="CHEBI:43474"/>
        <dbReference type="ChEBI" id="CHEBI:57783"/>
        <dbReference type="ChEBI" id="CHEBI:64076"/>
        <dbReference type="ChEBI" id="CHEBI:456215"/>
        <dbReference type="ChEBI" id="CHEBI:456216"/>
        <dbReference type="EC" id="4.2.1.136"/>
    </reaction>
</comment>
<protein>
    <recommendedName>
        <fullName evidence="19">Bifunctional NAD(P)H-hydrate repair enzyme</fullName>
    </recommendedName>
    <alternativeName>
        <fullName evidence="19">Nicotinamide nucleotide repair protein</fullName>
    </alternativeName>
    <domain>
        <recommendedName>
            <fullName evidence="19">ADP-dependent (S)-NAD(P)H-hydrate dehydratase</fullName>
            <ecNumber evidence="19">4.2.1.136</ecNumber>
        </recommendedName>
        <alternativeName>
            <fullName evidence="19">ADP-dependent NAD(P)HX dehydratase</fullName>
        </alternativeName>
    </domain>
    <domain>
        <recommendedName>
            <fullName evidence="19">NAD(P)H-hydrate epimerase</fullName>
            <ecNumber evidence="19">5.1.99.6</ecNumber>
        </recommendedName>
    </domain>
</protein>
<accession>A0ABT0GLK4</accession>
<evidence type="ECO:0000256" key="14">
    <source>
        <dbReference type="ARBA" id="ARBA00025153"/>
    </source>
</evidence>
<dbReference type="InterPro" id="IPR004443">
    <property type="entry name" value="YjeF_N_dom"/>
</dbReference>
<evidence type="ECO:0000256" key="15">
    <source>
        <dbReference type="ARBA" id="ARBA00048238"/>
    </source>
</evidence>
<dbReference type="PIRSF" id="PIRSF017184">
    <property type="entry name" value="Nnr"/>
    <property type="match status" value="1"/>
</dbReference>
<dbReference type="SUPFAM" id="SSF53613">
    <property type="entry name" value="Ribokinase-like"/>
    <property type="match status" value="1"/>
</dbReference>
<feature type="binding site" evidence="17">
    <location>
        <position position="258"/>
    </location>
    <ligand>
        <name>(6S)-NADPHX</name>
        <dbReference type="ChEBI" id="CHEBI:64076"/>
    </ligand>
</feature>
<evidence type="ECO:0000256" key="18">
    <source>
        <dbReference type="HAMAP-Rule" id="MF_01966"/>
    </source>
</evidence>
<evidence type="ECO:0000256" key="19">
    <source>
        <dbReference type="PIRNR" id="PIRNR017184"/>
    </source>
</evidence>
<reference evidence="22" key="1">
    <citation type="submission" date="2022-04" db="EMBL/GenBank/DDBJ databases">
        <title>Lysobacter sp. CAU 1642 isolated from sea sand.</title>
        <authorList>
            <person name="Kim W."/>
        </authorList>
    </citation>
    <scope>NUCLEOTIDE SEQUENCE</scope>
    <source>
        <strain evidence="22">CAU 1642</strain>
    </source>
</reference>
<evidence type="ECO:0000256" key="11">
    <source>
        <dbReference type="ARBA" id="ARBA00023235"/>
    </source>
</evidence>
<feature type="binding site" evidence="18">
    <location>
        <position position="160"/>
    </location>
    <ligand>
        <name>K(+)</name>
        <dbReference type="ChEBI" id="CHEBI:29103"/>
    </ligand>
</feature>
<dbReference type="InterPro" id="IPR000631">
    <property type="entry name" value="CARKD"/>
</dbReference>
<dbReference type="InterPro" id="IPR029056">
    <property type="entry name" value="Ribokinase-like"/>
</dbReference>
<comment type="cofactor">
    <cofactor evidence="17">
        <name>Mg(2+)</name>
        <dbReference type="ChEBI" id="CHEBI:18420"/>
    </cofactor>
</comment>
<evidence type="ECO:0000256" key="3">
    <source>
        <dbReference type="ARBA" id="ARBA00006001"/>
    </source>
</evidence>
<dbReference type="EC" id="4.2.1.136" evidence="19"/>
<dbReference type="Gene3D" id="3.40.50.10260">
    <property type="entry name" value="YjeF N-terminal domain"/>
    <property type="match status" value="1"/>
</dbReference>
<dbReference type="PANTHER" id="PTHR12592:SF0">
    <property type="entry name" value="ATP-DEPENDENT (S)-NAD(P)H-HYDRATE DEHYDRATASE"/>
    <property type="match status" value="1"/>
</dbReference>
<comment type="cofactor">
    <cofactor evidence="18 19">
        <name>K(+)</name>
        <dbReference type="ChEBI" id="CHEBI:29103"/>
    </cofactor>
    <text evidence="18 19">Binds 1 potassium ion per subunit.</text>
</comment>
<dbReference type="EMBL" id="JALNMH010000018">
    <property type="protein sequence ID" value="MCK7595436.1"/>
    <property type="molecule type" value="Genomic_DNA"/>
</dbReference>
<dbReference type="SUPFAM" id="SSF64153">
    <property type="entry name" value="YjeF N-terminal domain-like"/>
    <property type="match status" value="1"/>
</dbReference>
<dbReference type="PROSITE" id="PS01050">
    <property type="entry name" value="YJEF_C_2"/>
    <property type="match status" value="1"/>
</dbReference>
<evidence type="ECO:0000313" key="22">
    <source>
        <dbReference type="EMBL" id="MCK7595436.1"/>
    </source>
</evidence>
<dbReference type="CDD" id="cd01171">
    <property type="entry name" value="YXKO-related"/>
    <property type="match status" value="1"/>
</dbReference>
<dbReference type="HAMAP" id="MF_01965">
    <property type="entry name" value="NADHX_dehydratase"/>
    <property type="match status" value="1"/>
</dbReference>
<dbReference type="InterPro" id="IPR017953">
    <property type="entry name" value="Carbohydrate_kinase_pred_CS"/>
</dbReference>
<feature type="binding site" evidence="18">
    <location>
        <position position="157"/>
    </location>
    <ligand>
        <name>(6S)-NADPHX</name>
        <dbReference type="ChEBI" id="CHEBI:64076"/>
    </ligand>
</feature>
<comment type="caution">
    <text evidence="22">The sequence shown here is derived from an EMBL/GenBank/DDBJ whole genome shotgun (WGS) entry which is preliminary data.</text>
</comment>
<evidence type="ECO:0000256" key="5">
    <source>
        <dbReference type="ARBA" id="ARBA00022723"/>
    </source>
</evidence>
<keyword evidence="23" id="KW-1185">Reference proteome</keyword>
<sequence>MKSGTPLYSSAAVRRLDAAAIAAGTPGLELMRRAGRVAFDALRQRWPQARRLLVLCGAGNNGGDGYVVASLARQAGLEVSVLALEGREPASEEARTVCAEWRRLGEVAPWRPGDALPRVDLIVDALFGTGLSRPLEGAAAALVEAVNDAGAPVLALDVPSGIDADRGHAPGPALRAALTVSFVGRKLGLYTGAGRAHAGDRHFDDLGASAGAGGEPPEACLLALDDCLGWLAPRRDDDHKGRFGHVLVVGGDHGMGGAVRLCAEAALRCGSGLVSVLTRPEHAVPLLGGRPELMVAPADGATWPEAAGRASVLAVGPGLGRGEWGRQQLEQALRRAAGQDLPCVLDADGLWHLEAGRELPGRLVLTPHPGEAARLLGTDTAGIQSDRPAAARELARRYRACVVLKGNGSLVADPKGRLGVVDAGNPGMASGGMGDVLTGVVAALLAQGLGPWQAAALGAVAHATAGDRAADGQPRGLIASDLFPALRRVLNP</sequence>
<feature type="binding site" evidence="17">
    <location>
        <position position="318"/>
    </location>
    <ligand>
        <name>(6S)-NADPHX</name>
        <dbReference type="ChEBI" id="CHEBI:64076"/>
    </ligand>
</feature>
<comment type="function">
    <text evidence="18">Catalyzes the epimerization of the S- and R-forms of NAD(P)HX, a damaged form of NAD(P)H that is a result of enzymatic or heat-dependent hydration. This is a prerequisite for the S-specific NAD(P)H-hydrate dehydratase to allow the repair of both epimers of NAD(P)HX.</text>
</comment>
<comment type="similarity">
    <text evidence="17">Belongs to the NnrD/CARKD family.</text>
</comment>
<comment type="similarity">
    <text evidence="4 19">In the C-terminal section; belongs to the NnrD/CARKD family.</text>
</comment>
<dbReference type="PANTHER" id="PTHR12592">
    <property type="entry name" value="ATP-DEPENDENT (S)-NAD(P)H-HYDRATE DEHYDRATASE FAMILY MEMBER"/>
    <property type="match status" value="1"/>
</dbReference>
<comment type="caution">
    <text evidence="18">Lacks conserved residue(s) required for the propagation of feature annotation.</text>
</comment>
<gene>
    <name evidence="18" type="primary">nnrE</name>
    <name evidence="17" type="synonym">nnrD</name>
    <name evidence="22" type="ORF">M0G41_17390</name>
</gene>
<organism evidence="22 23">
    <name type="scientific">Pseudomarimonas salicorniae</name>
    <dbReference type="NCBI Taxonomy" id="2933270"/>
    <lineage>
        <taxon>Bacteria</taxon>
        <taxon>Pseudomonadati</taxon>
        <taxon>Pseudomonadota</taxon>
        <taxon>Gammaproteobacteria</taxon>
        <taxon>Lysobacterales</taxon>
        <taxon>Lysobacteraceae</taxon>
        <taxon>Pseudomarimonas</taxon>
    </lineage>
</organism>
<evidence type="ECO:0000256" key="1">
    <source>
        <dbReference type="ARBA" id="ARBA00000013"/>
    </source>
</evidence>
<feature type="binding site" evidence="17">
    <location>
        <position position="368"/>
    </location>
    <ligand>
        <name>(6S)-NADPHX</name>
        <dbReference type="ChEBI" id="CHEBI:64076"/>
    </ligand>
</feature>
<evidence type="ECO:0000313" key="23">
    <source>
        <dbReference type="Proteomes" id="UP001431449"/>
    </source>
</evidence>
<dbReference type="Pfam" id="PF01256">
    <property type="entry name" value="Carb_kinase"/>
    <property type="match status" value="1"/>
</dbReference>
<feature type="binding site" evidence="17">
    <location>
        <position position="435"/>
    </location>
    <ligand>
        <name>(6S)-NADPHX</name>
        <dbReference type="ChEBI" id="CHEBI:64076"/>
    </ligand>
</feature>
<evidence type="ECO:0000256" key="9">
    <source>
        <dbReference type="ARBA" id="ARBA00022958"/>
    </source>
</evidence>
<comment type="subunit">
    <text evidence="17">Homotetramer.</text>
</comment>
<evidence type="ECO:0000256" key="2">
    <source>
        <dbReference type="ARBA" id="ARBA00000909"/>
    </source>
</evidence>
<evidence type="ECO:0000259" key="21">
    <source>
        <dbReference type="PROSITE" id="PS51385"/>
    </source>
</evidence>
<keyword evidence="7 17" id="KW-0067">ATP-binding</keyword>
<dbReference type="PROSITE" id="PS51383">
    <property type="entry name" value="YJEF_C_3"/>
    <property type="match status" value="1"/>
</dbReference>
<dbReference type="HAMAP" id="MF_01966">
    <property type="entry name" value="NADHX_epimerase"/>
    <property type="match status" value="1"/>
</dbReference>
<keyword evidence="9 18" id="KW-0630">Potassium</keyword>
<proteinExistence type="inferred from homology"/>
<feature type="binding site" evidence="18">
    <location>
        <begin position="128"/>
        <end position="134"/>
    </location>
    <ligand>
        <name>(6S)-NADPHX</name>
        <dbReference type="ChEBI" id="CHEBI:64076"/>
    </ligand>
</feature>
<dbReference type="RefSeq" id="WP_248211384.1">
    <property type="nucleotide sequence ID" value="NZ_JALNMH010000018.1"/>
</dbReference>
<evidence type="ECO:0000259" key="20">
    <source>
        <dbReference type="PROSITE" id="PS51383"/>
    </source>
</evidence>
<evidence type="ECO:0000256" key="17">
    <source>
        <dbReference type="HAMAP-Rule" id="MF_01965"/>
    </source>
</evidence>
<comment type="similarity">
    <text evidence="18">Belongs to the NnrE/AIBP family.</text>
</comment>
<dbReference type="Pfam" id="PF03853">
    <property type="entry name" value="YjeF_N"/>
    <property type="match status" value="1"/>
</dbReference>
<evidence type="ECO:0000256" key="10">
    <source>
        <dbReference type="ARBA" id="ARBA00023027"/>
    </source>
</evidence>
<keyword evidence="5 18" id="KW-0479">Metal-binding</keyword>
<dbReference type="NCBIfam" id="TIGR00196">
    <property type="entry name" value="yjeF_cterm"/>
    <property type="match status" value="1"/>
</dbReference>
<dbReference type="InterPro" id="IPR030677">
    <property type="entry name" value="Nnr"/>
</dbReference>
<evidence type="ECO:0000256" key="13">
    <source>
        <dbReference type="ARBA" id="ARBA00023268"/>
    </source>
</evidence>
<comment type="catalytic activity">
    <reaction evidence="2 18 19">
        <text>(6R)-NADPHX = (6S)-NADPHX</text>
        <dbReference type="Rhea" id="RHEA:32227"/>
        <dbReference type="ChEBI" id="CHEBI:64076"/>
        <dbReference type="ChEBI" id="CHEBI:64077"/>
        <dbReference type="EC" id="5.1.99.6"/>
    </reaction>
</comment>
<evidence type="ECO:0000256" key="16">
    <source>
        <dbReference type="ARBA" id="ARBA00049209"/>
    </source>
</evidence>